<organism evidence="2 3">
    <name type="scientific">Colletotrichum orchidophilum</name>
    <dbReference type="NCBI Taxonomy" id="1209926"/>
    <lineage>
        <taxon>Eukaryota</taxon>
        <taxon>Fungi</taxon>
        <taxon>Dikarya</taxon>
        <taxon>Ascomycota</taxon>
        <taxon>Pezizomycotina</taxon>
        <taxon>Sordariomycetes</taxon>
        <taxon>Hypocreomycetidae</taxon>
        <taxon>Glomerellales</taxon>
        <taxon>Glomerellaceae</taxon>
        <taxon>Colletotrichum</taxon>
    </lineage>
</organism>
<feature type="compositionally biased region" description="Polar residues" evidence="1">
    <location>
        <begin position="25"/>
        <end position="34"/>
    </location>
</feature>
<gene>
    <name evidence="2" type="ORF">CORC01_07477</name>
</gene>
<comment type="caution">
    <text evidence="2">The sequence shown here is derived from an EMBL/GenBank/DDBJ whole genome shotgun (WGS) entry which is preliminary data.</text>
</comment>
<accession>A0A1G4B7E5</accession>
<dbReference type="AlphaFoldDB" id="A0A1G4B7E5"/>
<reference evidence="2 3" key="1">
    <citation type="submission" date="2016-09" db="EMBL/GenBank/DDBJ databases">
        <authorList>
            <person name="Capua I."/>
            <person name="De Benedictis P."/>
            <person name="Joannis T."/>
            <person name="Lombin L.H."/>
            <person name="Cattoli G."/>
        </authorList>
    </citation>
    <scope>NUCLEOTIDE SEQUENCE [LARGE SCALE GENOMIC DNA]</scope>
    <source>
        <strain evidence="2 3">IMI 309357</strain>
    </source>
</reference>
<dbReference type="GeneID" id="34560623"/>
<evidence type="ECO:0000256" key="1">
    <source>
        <dbReference type="SAM" id="MobiDB-lite"/>
    </source>
</evidence>
<dbReference type="EMBL" id="MJBS01000060">
    <property type="protein sequence ID" value="OHE97223.1"/>
    <property type="molecule type" value="Genomic_DNA"/>
</dbReference>
<name>A0A1G4B7E5_9PEZI</name>
<dbReference type="RefSeq" id="XP_022474378.1">
    <property type="nucleotide sequence ID" value="XM_022619113.1"/>
</dbReference>
<feature type="region of interest" description="Disordered" evidence="1">
    <location>
        <begin position="1"/>
        <end position="34"/>
    </location>
</feature>
<keyword evidence="3" id="KW-1185">Reference proteome</keyword>
<evidence type="ECO:0000313" key="3">
    <source>
        <dbReference type="Proteomes" id="UP000176998"/>
    </source>
</evidence>
<sequence>MRGWSIRPSPSGTAILPSEFGPNARVTSSQLATA</sequence>
<evidence type="ECO:0000313" key="2">
    <source>
        <dbReference type="EMBL" id="OHE97223.1"/>
    </source>
</evidence>
<protein>
    <submittedName>
        <fullName evidence="2">Uncharacterized protein</fullName>
    </submittedName>
</protein>
<dbReference type="Proteomes" id="UP000176998">
    <property type="component" value="Unassembled WGS sequence"/>
</dbReference>
<proteinExistence type="predicted"/>